<organism evidence="3">
    <name type="scientific">Streptantibioticus silvisoli</name>
    <dbReference type="NCBI Taxonomy" id="2705255"/>
    <lineage>
        <taxon>Bacteria</taxon>
        <taxon>Bacillati</taxon>
        <taxon>Actinomycetota</taxon>
        <taxon>Actinomycetes</taxon>
        <taxon>Kitasatosporales</taxon>
        <taxon>Streptomycetaceae</taxon>
        <taxon>Streptantibioticus</taxon>
    </lineage>
</organism>
<evidence type="ECO:0000313" key="3">
    <source>
        <dbReference type="EMBL" id="MDI5968159.1"/>
    </source>
</evidence>
<evidence type="ECO:0000313" key="4">
    <source>
        <dbReference type="Proteomes" id="UP001156398"/>
    </source>
</evidence>
<keyword evidence="4" id="KW-1185">Reference proteome</keyword>
<protein>
    <submittedName>
        <fullName evidence="3">Uncharacterized protein</fullName>
    </submittedName>
</protein>
<comment type="caution">
    <text evidence="3">The sequence shown here is derived from an EMBL/GenBank/DDBJ whole genome shotgun (WGS) entry which is preliminary data.</text>
</comment>
<dbReference type="AlphaFoldDB" id="A0AA90KET6"/>
<dbReference type="Proteomes" id="UP001156398">
    <property type="component" value="Unassembled WGS sequence"/>
</dbReference>
<evidence type="ECO:0000256" key="1">
    <source>
        <dbReference type="SAM" id="MobiDB-lite"/>
    </source>
</evidence>
<dbReference type="RefSeq" id="WP_271317605.1">
    <property type="nucleotide sequence ID" value="NZ_JAAGKO020000002.1"/>
</dbReference>
<evidence type="ECO:0000313" key="2">
    <source>
        <dbReference type="EMBL" id="MDI5961578.1"/>
    </source>
</evidence>
<feature type="region of interest" description="Disordered" evidence="1">
    <location>
        <begin position="1"/>
        <end position="52"/>
    </location>
</feature>
<dbReference type="EMBL" id="JAAGKO020000002">
    <property type="protein sequence ID" value="MDI5961578.1"/>
    <property type="molecule type" value="Genomic_DNA"/>
</dbReference>
<dbReference type="EMBL" id="JABXJJ020000002">
    <property type="protein sequence ID" value="MDI5968159.1"/>
    <property type="molecule type" value="Genomic_DNA"/>
</dbReference>
<reference evidence="3 4" key="1">
    <citation type="submission" date="2023-05" db="EMBL/GenBank/DDBJ databases">
        <title>Streptantibioticus silvisoli sp. nov., acidotolerant actinomycetes 1 from pine litter.</title>
        <authorList>
            <person name="Swiecimska M."/>
            <person name="Golinska P."/>
            <person name="Sangal V."/>
            <person name="Wachnowicz B."/>
            <person name="Goodfellow M."/>
        </authorList>
    </citation>
    <scope>NUCLEOTIDE SEQUENCE</scope>
    <source>
        <strain evidence="3">SL13</strain>
        <strain evidence="2 4">SL54</strain>
    </source>
</reference>
<name>A0AA90KET6_9ACTN</name>
<accession>A0AA90KET6</accession>
<feature type="compositionally biased region" description="Basic residues" evidence="1">
    <location>
        <begin position="41"/>
        <end position="52"/>
    </location>
</feature>
<sequence length="52" mass="5577">MSEARNNATDDRALLAAAMGAEGGKHRGTSSPVEEPQTPAHGRHRRTEHNEA</sequence>
<proteinExistence type="predicted"/>
<gene>
    <name evidence="2" type="ORF">POF43_002380</name>
    <name evidence="3" type="ORF">POF50_002155</name>
</gene>